<name>A0A7R8HDC0_LEPSM</name>
<dbReference type="InterPro" id="IPR016181">
    <property type="entry name" value="Acyl_CoA_acyltransferase"/>
</dbReference>
<dbReference type="GO" id="GO:0005874">
    <property type="term" value="C:microtubule"/>
    <property type="evidence" value="ECO:0007669"/>
    <property type="project" value="InterPro"/>
</dbReference>
<reference evidence="3" key="1">
    <citation type="submission" date="2021-02" db="EMBL/GenBank/DDBJ databases">
        <authorList>
            <person name="Bekaert M."/>
        </authorList>
    </citation>
    <scope>NUCLEOTIDE SEQUENCE</scope>
    <source>
        <strain evidence="3">IoA-00</strain>
    </source>
</reference>
<dbReference type="SUPFAM" id="SSF55729">
    <property type="entry name" value="Acyl-CoA N-acyltransferases (Nat)"/>
    <property type="match status" value="1"/>
</dbReference>
<dbReference type="InterPro" id="IPR038746">
    <property type="entry name" value="Atat"/>
</dbReference>
<dbReference type="EC" id="2.3.1.108" evidence="3"/>
<sequence length="253" mass="28748">MEFEHLEVAFPWEITRIRSDLVPRPLESQDEHKGGATPSRKPIPHWSGVHRIVCTVLDEMGKASALAQGLNHVVTSSEKLRHSEEQVVYILVLHSRVAGLLKVGRKNLFLLDKSGKQNEKFPLCILDFYVAESLQRSGLGNKLFQAMLKDQGDIHPRFLAIDRPSPKLISFFEKNTINSYKIFPKSTTITSFKASLRIGHRKKREMHRLSGRGYIWGSCSIFDTQLSPWIIAQFTTSKITGKGLKRSLNLQTQ</sequence>
<organism evidence="3 4">
    <name type="scientific">Lepeophtheirus salmonis</name>
    <name type="common">Salmon louse</name>
    <name type="synonym">Caligus salmonis</name>
    <dbReference type="NCBI Taxonomy" id="72036"/>
    <lineage>
        <taxon>Eukaryota</taxon>
        <taxon>Metazoa</taxon>
        <taxon>Ecdysozoa</taxon>
        <taxon>Arthropoda</taxon>
        <taxon>Crustacea</taxon>
        <taxon>Multicrustacea</taxon>
        <taxon>Hexanauplia</taxon>
        <taxon>Copepoda</taxon>
        <taxon>Siphonostomatoida</taxon>
        <taxon>Caligidae</taxon>
        <taxon>Lepeophtheirus</taxon>
    </lineage>
</organism>
<dbReference type="AlphaFoldDB" id="A0A7R8HDC0"/>
<gene>
    <name evidence="3" type="ORF">LSAA_14289</name>
</gene>
<dbReference type="Proteomes" id="UP000675881">
    <property type="component" value="Chromosome 8"/>
</dbReference>
<dbReference type="PROSITE" id="PS51730">
    <property type="entry name" value="GNAT_ATAT"/>
    <property type="match status" value="1"/>
</dbReference>
<evidence type="ECO:0000313" key="4">
    <source>
        <dbReference type="Proteomes" id="UP000675881"/>
    </source>
</evidence>
<protein>
    <submittedName>
        <fullName evidence="3">ATAT1</fullName>
        <ecNumber evidence="3">2.3.1.108</ecNumber>
    </submittedName>
</protein>
<proteinExistence type="predicted"/>
<evidence type="ECO:0000256" key="2">
    <source>
        <dbReference type="ARBA" id="ARBA00023315"/>
    </source>
</evidence>
<accession>A0A7R8HDC0</accession>
<dbReference type="OrthoDB" id="447510at2759"/>
<keyword evidence="1 3" id="KW-0808">Transferase</keyword>
<dbReference type="Gene3D" id="3.40.630.30">
    <property type="match status" value="1"/>
</dbReference>
<keyword evidence="2 3" id="KW-0012">Acyltransferase</keyword>
<dbReference type="GO" id="GO:0019799">
    <property type="term" value="F:tubulin N-acetyltransferase activity"/>
    <property type="evidence" value="ECO:0007669"/>
    <property type="project" value="UniProtKB-EC"/>
</dbReference>
<dbReference type="PANTHER" id="PTHR12327">
    <property type="entry name" value="ALPHA-TUBULIN N-ACETYLTRANSFERASE 1"/>
    <property type="match status" value="1"/>
</dbReference>
<evidence type="ECO:0000256" key="1">
    <source>
        <dbReference type="ARBA" id="ARBA00022679"/>
    </source>
</evidence>
<dbReference type="EMBL" id="HG994587">
    <property type="protein sequence ID" value="CAF3031205.1"/>
    <property type="molecule type" value="Genomic_DNA"/>
</dbReference>
<evidence type="ECO:0000313" key="3">
    <source>
        <dbReference type="EMBL" id="CAF3031205.1"/>
    </source>
</evidence>
<dbReference type="InterPro" id="IPR007965">
    <property type="entry name" value="GNAT_ATAT"/>
</dbReference>
<dbReference type="Pfam" id="PF05301">
    <property type="entry name" value="Acetyltransf_16"/>
    <property type="match status" value="1"/>
</dbReference>
<dbReference type="PANTHER" id="PTHR12327:SF0">
    <property type="entry name" value="ALPHA-TUBULIN N-ACETYLTRANSFERASE 1"/>
    <property type="match status" value="1"/>
</dbReference>
<keyword evidence="4" id="KW-1185">Reference proteome</keyword>